<dbReference type="OrthoDB" id="3210866at2759"/>
<name>A0A4S4LQ12_9AGAM</name>
<evidence type="ECO:0008006" key="4">
    <source>
        <dbReference type="Google" id="ProtNLM"/>
    </source>
</evidence>
<dbReference type="EMBL" id="SGPL01000477">
    <property type="protein sequence ID" value="THH12190.1"/>
    <property type="molecule type" value="Genomic_DNA"/>
</dbReference>
<dbReference type="AlphaFoldDB" id="A0A4S4LQ12"/>
<feature type="region of interest" description="Disordered" evidence="1">
    <location>
        <begin position="441"/>
        <end position="461"/>
    </location>
</feature>
<evidence type="ECO:0000313" key="2">
    <source>
        <dbReference type="EMBL" id="THH12190.1"/>
    </source>
</evidence>
<dbReference type="Proteomes" id="UP000310158">
    <property type="component" value="Unassembled WGS sequence"/>
</dbReference>
<accession>A0A4S4LQ12</accession>
<comment type="caution">
    <text evidence="2">The sequence shown here is derived from an EMBL/GenBank/DDBJ whole genome shotgun (WGS) entry which is preliminary data.</text>
</comment>
<gene>
    <name evidence="2" type="ORF">EW146_g7794</name>
</gene>
<sequence length="667" mass="72444">MQPHSAKPQTLRHFGHRMDRHEQAKWGMHECLVNASRAFAHSLTPLLVSSPSSHALTPPSPQDVAICMCRWIPRVDGSIAHRLGNRATVPSRLVTAPSYLLQQRLLATSRSLTSTTTTSTTLTTVTTAVPTCAPAITPDVPTVTAAATLTLTPSPSPPFTTCHLFMHPPHLIKEKEMEDTVAPPAVSLQLTADTDAIPLANKRVRLDTATIASPISLTVDCACGSISVDASLVGLPTASTGLPFLGGISDDSKLTQRYLQIDGVTNVMLQAHCVEFKLPCSGKKATLTTRLKEFSHNRNVWDSLLLAAHRSHKGPRTDARCHKGKQSMQRHEVLLDPARLSGTHAPLPTEQSKDTRTPEQRQALLDWMSASSAARFVATHSYELPAEHFWAQDTPITLSAGAPLQPNSDSLHMQLHNTKSQLQAVLLWLDELASADADILIDEPTPCAPPPPLPPSSSSTSSLIPSSPISAVALTPTSSLAMAVTTLMLTHSLMLDNGVVIDIVERDMPDPPAVSYAADIARLNGKWDDTPCTGLAPHLWSLKVTSSLLYTGPMSTSTGRAHSGRALRPSGLSGRSIVVQRYRTTTVAKFWAEFSLKNGKHMTFTAITIRLRELRKAEDEEVSKRARDEYSADFNSTFVYGKDSKRILMTDHSAIAKHYHHIMSNST</sequence>
<proteinExistence type="predicted"/>
<organism evidence="2 3">
    <name type="scientific">Bondarzewia mesenterica</name>
    <dbReference type="NCBI Taxonomy" id="1095465"/>
    <lineage>
        <taxon>Eukaryota</taxon>
        <taxon>Fungi</taxon>
        <taxon>Dikarya</taxon>
        <taxon>Basidiomycota</taxon>
        <taxon>Agaricomycotina</taxon>
        <taxon>Agaricomycetes</taxon>
        <taxon>Russulales</taxon>
        <taxon>Bondarzewiaceae</taxon>
        <taxon>Bondarzewia</taxon>
    </lineage>
</organism>
<feature type="compositionally biased region" description="Pro residues" evidence="1">
    <location>
        <begin position="446"/>
        <end position="455"/>
    </location>
</feature>
<protein>
    <recommendedName>
        <fullName evidence="4">SAP domain-containing protein</fullName>
    </recommendedName>
</protein>
<evidence type="ECO:0000256" key="1">
    <source>
        <dbReference type="SAM" id="MobiDB-lite"/>
    </source>
</evidence>
<reference evidence="2 3" key="1">
    <citation type="submission" date="2019-02" db="EMBL/GenBank/DDBJ databases">
        <title>Genome sequencing of the rare red list fungi Bondarzewia mesenterica.</title>
        <authorList>
            <person name="Buettner E."/>
            <person name="Kellner H."/>
        </authorList>
    </citation>
    <scope>NUCLEOTIDE SEQUENCE [LARGE SCALE GENOMIC DNA]</scope>
    <source>
        <strain evidence="2 3">DSM 108281</strain>
    </source>
</reference>
<evidence type="ECO:0000313" key="3">
    <source>
        <dbReference type="Proteomes" id="UP000310158"/>
    </source>
</evidence>
<keyword evidence="3" id="KW-1185">Reference proteome</keyword>